<keyword evidence="5" id="KW-0235">DNA replication</keyword>
<feature type="compositionally biased region" description="Basic and acidic residues" evidence="16">
    <location>
        <begin position="58"/>
        <end position="94"/>
    </location>
</feature>
<keyword evidence="4" id="KW-0132">Cell division</keyword>
<evidence type="ECO:0000256" key="14">
    <source>
        <dbReference type="RuleBase" id="RU000617"/>
    </source>
</evidence>
<dbReference type="GO" id="GO:0005634">
    <property type="term" value="C:nucleus"/>
    <property type="evidence" value="ECO:0007669"/>
    <property type="project" value="UniProtKB-SubCell"/>
</dbReference>
<dbReference type="FunFam" id="3.30.470.30:FF:000016">
    <property type="entry name" value="DNA ligase"/>
    <property type="match status" value="1"/>
</dbReference>
<dbReference type="InterPro" id="IPR012310">
    <property type="entry name" value="DNA_ligase_ATP-dep_cent"/>
</dbReference>
<dbReference type="SUPFAM" id="SSF50249">
    <property type="entry name" value="Nucleic acid-binding proteins"/>
    <property type="match status" value="1"/>
</dbReference>
<evidence type="ECO:0000256" key="11">
    <source>
        <dbReference type="ARBA" id="ARBA00023242"/>
    </source>
</evidence>
<feature type="region of interest" description="Disordered" evidence="16">
    <location>
        <begin position="28"/>
        <end position="177"/>
    </location>
</feature>
<evidence type="ECO:0000313" key="18">
    <source>
        <dbReference type="EMBL" id="KAJ7103548.1"/>
    </source>
</evidence>
<dbReference type="Gene3D" id="3.30.1490.70">
    <property type="match status" value="1"/>
</dbReference>
<evidence type="ECO:0000256" key="16">
    <source>
        <dbReference type="SAM" id="MobiDB-lite"/>
    </source>
</evidence>
<dbReference type="EC" id="6.5.1.1" evidence="14"/>
<dbReference type="InterPro" id="IPR012308">
    <property type="entry name" value="DNA_ligase_ATP-dep_N"/>
</dbReference>
<dbReference type="FunFam" id="2.40.50.140:FF:000062">
    <property type="entry name" value="DNA ligase"/>
    <property type="match status" value="1"/>
</dbReference>
<dbReference type="InterPro" id="IPR012309">
    <property type="entry name" value="DNA_ligase_ATP-dep_C"/>
</dbReference>
<evidence type="ECO:0000256" key="7">
    <source>
        <dbReference type="ARBA" id="ARBA00022763"/>
    </source>
</evidence>
<feature type="compositionally biased region" description="Basic and acidic residues" evidence="16">
    <location>
        <begin position="141"/>
        <end position="155"/>
    </location>
</feature>
<evidence type="ECO:0000256" key="5">
    <source>
        <dbReference type="ARBA" id="ARBA00022705"/>
    </source>
</evidence>
<keyword evidence="10 14" id="KW-0234">DNA repair</keyword>
<dbReference type="PROSITE" id="PS00697">
    <property type="entry name" value="DNA_LIGASE_A1"/>
    <property type="match status" value="1"/>
</dbReference>
<dbReference type="GO" id="GO:1903461">
    <property type="term" value="P:Okazaki fragment processing involved in mitotic DNA replication"/>
    <property type="evidence" value="ECO:0007669"/>
    <property type="project" value="TreeGrafter"/>
</dbReference>
<keyword evidence="11" id="KW-0539">Nucleus</keyword>
<dbReference type="Pfam" id="PF01068">
    <property type="entry name" value="DNA_ligase_A_M"/>
    <property type="match status" value="1"/>
</dbReference>
<dbReference type="EMBL" id="JARJCN010000002">
    <property type="protein sequence ID" value="KAJ7103548.1"/>
    <property type="molecule type" value="Genomic_DNA"/>
</dbReference>
<dbReference type="InterPro" id="IPR012340">
    <property type="entry name" value="NA-bd_OB-fold"/>
</dbReference>
<dbReference type="GO" id="GO:0005524">
    <property type="term" value="F:ATP binding"/>
    <property type="evidence" value="ECO:0007669"/>
    <property type="project" value="UniProtKB-KW"/>
</dbReference>
<comment type="similarity">
    <text evidence="2 15">Belongs to the ATP-dependent DNA ligase family.</text>
</comment>
<evidence type="ECO:0000256" key="10">
    <source>
        <dbReference type="ARBA" id="ARBA00023204"/>
    </source>
</evidence>
<feature type="compositionally biased region" description="Acidic residues" evidence="16">
    <location>
        <begin position="162"/>
        <end position="177"/>
    </location>
</feature>
<dbReference type="CDD" id="cd07900">
    <property type="entry name" value="Adenylation_DNA_ligase_I_Euk"/>
    <property type="match status" value="1"/>
</dbReference>
<dbReference type="Gene3D" id="1.10.3260.10">
    <property type="entry name" value="DNA ligase, ATP-dependent, N-terminal domain"/>
    <property type="match status" value="1"/>
</dbReference>
<dbReference type="GO" id="GO:0006281">
    <property type="term" value="P:DNA repair"/>
    <property type="evidence" value="ECO:0007669"/>
    <property type="project" value="UniProtKB-KW"/>
</dbReference>
<dbReference type="AlphaFoldDB" id="A0AAD6XXW0"/>
<keyword evidence="7 14" id="KW-0227">DNA damage</keyword>
<dbReference type="SUPFAM" id="SSF56091">
    <property type="entry name" value="DNA ligase/mRNA capping enzyme, catalytic domain"/>
    <property type="match status" value="1"/>
</dbReference>
<dbReference type="GO" id="GO:0051301">
    <property type="term" value="P:cell division"/>
    <property type="evidence" value="ECO:0007669"/>
    <property type="project" value="UniProtKB-KW"/>
</dbReference>
<dbReference type="InterPro" id="IPR016059">
    <property type="entry name" value="DNA_ligase_ATP-dep_CS"/>
</dbReference>
<evidence type="ECO:0000256" key="4">
    <source>
        <dbReference type="ARBA" id="ARBA00022618"/>
    </source>
</evidence>
<evidence type="ECO:0000256" key="1">
    <source>
        <dbReference type="ARBA" id="ARBA00004123"/>
    </source>
</evidence>
<evidence type="ECO:0000256" key="3">
    <source>
        <dbReference type="ARBA" id="ARBA00022598"/>
    </source>
</evidence>
<dbReference type="GO" id="GO:0005739">
    <property type="term" value="C:mitochondrion"/>
    <property type="evidence" value="ECO:0007669"/>
    <property type="project" value="TreeGrafter"/>
</dbReference>
<dbReference type="GO" id="GO:0003677">
    <property type="term" value="F:DNA binding"/>
    <property type="evidence" value="ECO:0007669"/>
    <property type="project" value="InterPro"/>
</dbReference>
<evidence type="ECO:0000256" key="8">
    <source>
        <dbReference type="ARBA" id="ARBA00022840"/>
    </source>
</evidence>
<feature type="domain" description="ATP-dependent DNA ligase family profile" evidence="17">
    <location>
        <begin position="567"/>
        <end position="704"/>
    </location>
</feature>
<dbReference type="PANTHER" id="PTHR45674">
    <property type="entry name" value="DNA LIGASE 1/3 FAMILY MEMBER"/>
    <property type="match status" value="1"/>
</dbReference>
<dbReference type="Gene3D" id="3.30.470.30">
    <property type="entry name" value="DNA ligase/mRNA capping enzyme"/>
    <property type="match status" value="1"/>
</dbReference>
<dbReference type="SUPFAM" id="SSF117018">
    <property type="entry name" value="ATP-dependent DNA ligase DNA-binding domain"/>
    <property type="match status" value="1"/>
</dbReference>
<gene>
    <name evidence="18" type="ORF">B0H15DRAFT_812685</name>
</gene>
<dbReference type="Gene3D" id="2.40.50.140">
    <property type="entry name" value="Nucleic acid-binding proteins"/>
    <property type="match status" value="1"/>
</dbReference>
<dbReference type="Pfam" id="PF04679">
    <property type="entry name" value="DNA_ligase_A_C"/>
    <property type="match status" value="1"/>
</dbReference>
<dbReference type="InterPro" id="IPR000977">
    <property type="entry name" value="DNA_ligase_ATP-dep"/>
</dbReference>
<protein>
    <recommendedName>
        <fullName evidence="14">DNA ligase</fullName>
        <ecNumber evidence="14">6.5.1.1</ecNumber>
    </recommendedName>
</protein>
<sequence length="987" mass="110471">MFPPHRVPPLRLLSLRHMGRQQTLGKFFEMPKSVKPAPPQQSSLAELWGPKKQQPKSTRPDASKHEETAMDVDAKDPQKAESSKRKELVPESRPRAKRRRIVDSDAEEEESAPVSVKPPSGAKQPRSSPPLPSPKAKGKQKAKEPVKKEEEEKADVLATSADEGEDEADEIDSDDEMAVDTGVASKIAEAALSRRQDVDIKGGWKTGDPVPYAALTKTFALIEATTKRLEKTALLTSFLYLVIQRSAEGDSKSLLQAVYLCINRLSPDYVGVELGIGESLLIKAIGESTGRSTAVVKADLKKEGDLGLVAMNSKNSQKTLFKPKPLTLSFVFANLREIALTSGHSSQAKKVSIITKLLAACQDFEAKYIVRSLEGKLRIGNAERSVVVALAHAAVLAEKDKADKKWSKEKLTARLEDGANTIKSVYSELPSYDEVIPALLKFGVQNLHDHCKLTPGVPLKPMLAKPTKAIGEVLDRFENKRFTCEYKYDGERAQVHRLPDGTVGVFSRNSEDMSKKYPDLVEQLPHCIKDSTESFVLDAEAVAIDRTTGKLMPFQELSRRKRKDVKVEDIQVRVCLFAFDLLYLNGEPLLHKSLLERRELLRKHFKVVPGEFDFAKSSDGDTTDEIQMFLEQSVKDGCEGLMVKMLETDASFYEPSRRSINWLKLKKDYLAGVGDSLDLVVVGGYYGKGKRTNVYGAFLLACYDSDSEEFQTICKIGTGFSEEVLQSHYDVLKPLELTKVRGDIKVGGAKPDIWFEPQVVWEVLTADLSLSPVYTAAQGLVEERGISLRFPRFVRIRDDKSADDATGPEQVRDPYMCCAQHDGLRRLQRCTRARRWRRARVRRRKAETRTMASGDSEALYIISRSSRREYHLFFEVLSRLDGLCNLSCCLFRDIVYGDPELFLPAAIVPVVNEPRILYRLRSCIREMAREQQVIARLDTPCETHEHQRVGHEGGSHCPGNEFFILSQIGQCSQRKTPVGNLNTSSEK</sequence>
<evidence type="ECO:0000256" key="9">
    <source>
        <dbReference type="ARBA" id="ARBA00023172"/>
    </source>
</evidence>
<evidence type="ECO:0000256" key="2">
    <source>
        <dbReference type="ARBA" id="ARBA00007572"/>
    </source>
</evidence>
<evidence type="ECO:0000256" key="13">
    <source>
        <dbReference type="ARBA" id="ARBA00034003"/>
    </source>
</evidence>
<dbReference type="FunFam" id="1.10.3260.10:FF:000001">
    <property type="entry name" value="DNA ligase"/>
    <property type="match status" value="1"/>
</dbReference>
<dbReference type="GO" id="GO:0003910">
    <property type="term" value="F:DNA ligase (ATP) activity"/>
    <property type="evidence" value="ECO:0007669"/>
    <property type="project" value="UniProtKB-EC"/>
</dbReference>
<dbReference type="GO" id="GO:0071897">
    <property type="term" value="P:DNA biosynthetic process"/>
    <property type="evidence" value="ECO:0007669"/>
    <property type="project" value="InterPro"/>
</dbReference>
<organism evidence="18 19">
    <name type="scientific">Mycena belliarum</name>
    <dbReference type="NCBI Taxonomy" id="1033014"/>
    <lineage>
        <taxon>Eukaryota</taxon>
        <taxon>Fungi</taxon>
        <taxon>Dikarya</taxon>
        <taxon>Basidiomycota</taxon>
        <taxon>Agaricomycotina</taxon>
        <taxon>Agaricomycetes</taxon>
        <taxon>Agaricomycetidae</taxon>
        <taxon>Agaricales</taxon>
        <taxon>Marasmiineae</taxon>
        <taxon>Mycenaceae</taxon>
        <taxon>Mycena</taxon>
    </lineage>
</organism>
<dbReference type="CDD" id="cd07969">
    <property type="entry name" value="OBF_DNA_ligase_I"/>
    <property type="match status" value="1"/>
</dbReference>
<feature type="non-terminal residue" evidence="18">
    <location>
        <position position="987"/>
    </location>
</feature>
<evidence type="ECO:0000313" key="19">
    <source>
        <dbReference type="Proteomes" id="UP001222325"/>
    </source>
</evidence>
<keyword evidence="6 14" id="KW-0547">Nucleotide-binding</keyword>
<evidence type="ECO:0000256" key="6">
    <source>
        <dbReference type="ARBA" id="ARBA00022741"/>
    </source>
</evidence>
<dbReference type="NCBIfam" id="TIGR00574">
    <property type="entry name" value="dnl1"/>
    <property type="match status" value="1"/>
</dbReference>
<keyword evidence="9 14" id="KW-0233">DNA recombination</keyword>
<dbReference type="Proteomes" id="UP001222325">
    <property type="component" value="Unassembled WGS sequence"/>
</dbReference>
<comment type="caution">
    <text evidence="18">The sequence shown here is derived from an EMBL/GenBank/DDBJ whole genome shotgun (WGS) entry which is preliminary data.</text>
</comment>
<keyword evidence="19" id="KW-1185">Reference proteome</keyword>
<dbReference type="InterPro" id="IPR036599">
    <property type="entry name" value="DNA_ligase_N_sf"/>
</dbReference>
<dbReference type="GO" id="GO:0006310">
    <property type="term" value="P:DNA recombination"/>
    <property type="evidence" value="ECO:0007669"/>
    <property type="project" value="UniProtKB-KW"/>
</dbReference>
<dbReference type="Pfam" id="PF04675">
    <property type="entry name" value="DNA_ligase_A_N"/>
    <property type="match status" value="1"/>
</dbReference>
<reference evidence="18" key="1">
    <citation type="submission" date="2023-03" db="EMBL/GenBank/DDBJ databases">
        <title>Massive genome expansion in bonnet fungi (Mycena s.s.) driven by repeated elements and novel gene families across ecological guilds.</title>
        <authorList>
            <consortium name="Lawrence Berkeley National Laboratory"/>
            <person name="Harder C.B."/>
            <person name="Miyauchi S."/>
            <person name="Viragh M."/>
            <person name="Kuo A."/>
            <person name="Thoen E."/>
            <person name="Andreopoulos B."/>
            <person name="Lu D."/>
            <person name="Skrede I."/>
            <person name="Drula E."/>
            <person name="Henrissat B."/>
            <person name="Morin E."/>
            <person name="Kohler A."/>
            <person name="Barry K."/>
            <person name="LaButti K."/>
            <person name="Morin E."/>
            <person name="Salamov A."/>
            <person name="Lipzen A."/>
            <person name="Mereny Z."/>
            <person name="Hegedus B."/>
            <person name="Baldrian P."/>
            <person name="Stursova M."/>
            <person name="Weitz H."/>
            <person name="Taylor A."/>
            <person name="Grigoriev I.V."/>
            <person name="Nagy L.G."/>
            <person name="Martin F."/>
            <person name="Kauserud H."/>
        </authorList>
    </citation>
    <scope>NUCLEOTIDE SEQUENCE</scope>
    <source>
        <strain evidence="18">CBHHK173m</strain>
    </source>
</reference>
<comment type="catalytic activity">
    <reaction evidence="13 14">
        <text>ATP + (deoxyribonucleotide)n-3'-hydroxyl + 5'-phospho-(deoxyribonucleotide)m = (deoxyribonucleotide)n+m + AMP + diphosphate.</text>
        <dbReference type="EC" id="6.5.1.1"/>
    </reaction>
</comment>
<keyword evidence="12" id="KW-0131">Cell cycle</keyword>
<dbReference type="PANTHER" id="PTHR45674:SF4">
    <property type="entry name" value="DNA LIGASE 1"/>
    <property type="match status" value="1"/>
</dbReference>
<proteinExistence type="inferred from homology"/>
<accession>A0AAD6XXW0</accession>
<evidence type="ECO:0000256" key="12">
    <source>
        <dbReference type="ARBA" id="ARBA00023306"/>
    </source>
</evidence>
<dbReference type="PROSITE" id="PS00333">
    <property type="entry name" value="DNA_LIGASE_A2"/>
    <property type="match status" value="1"/>
</dbReference>
<evidence type="ECO:0000259" key="17">
    <source>
        <dbReference type="PROSITE" id="PS50160"/>
    </source>
</evidence>
<evidence type="ECO:0000256" key="15">
    <source>
        <dbReference type="RuleBase" id="RU004196"/>
    </source>
</evidence>
<name>A0AAD6XXW0_9AGAR</name>
<keyword evidence="8 14" id="KW-0067">ATP-binding</keyword>
<dbReference type="InterPro" id="IPR050191">
    <property type="entry name" value="ATP-dep_DNA_ligase"/>
</dbReference>
<dbReference type="PROSITE" id="PS50160">
    <property type="entry name" value="DNA_LIGASE_A3"/>
    <property type="match status" value="1"/>
</dbReference>
<keyword evidence="3 14" id="KW-0436">Ligase</keyword>
<comment type="subcellular location">
    <subcellularLocation>
        <location evidence="1">Nucleus</location>
    </subcellularLocation>
</comment>